<proteinExistence type="predicted"/>
<evidence type="ECO:0000256" key="1">
    <source>
        <dbReference type="ARBA" id="ARBA00004123"/>
    </source>
</evidence>
<dbReference type="Proteomes" id="UP000325440">
    <property type="component" value="Unassembled WGS sequence"/>
</dbReference>
<dbReference type="PANTHER" id="PTHR15818">
    <property type="entry name" value="G PATCH AND KOW-CONTAINING"/>
    <property type="match status" value="1"/>
</dbReference>
<dbReference type="InterPro" id="IPR026822">
    <property type="entry name" value="Spp2/MOS2_G-patch"/>
</dbReference>
<feature type="compositionally biased region" description="Basic and acidic residues" evidence="3">
    <location>
        <begin position="284"/>
        <end position="307"/>
    </location>
</feature>
<evidence type="ECO:0000259" key="4">
    <source>
        <dbReference type="PROSITE" id="PS50174"/>
    </source>
</evidence>
<reference evidence="5 6" key="1">
    <citation type="submission" date="2019-08" db="EMBL/GenBank/DDBJ databases">
        <authorList>
            <person name="Alioto T."/>
            <person name="Alioto T."/>
            <person name="Gomez Garrido J."/>
        </authorList>
    </citation>
    <scope>NUCLEOTIDE SEQUENCE [LARGE SCALE GENOMIC DNA]</scope>
</reference>
<accession>A0A5E4MM46</accession>
<dbReference type="PANTHER" id="PTHR15818:SF2">
    <property type="entry name" value="G-PATCH DOMAIN AND KOW MOTIFS-CONTAINING PROTEIN"/>
    <property type="match status" value="1"/>
</dbReference>
<dbReference type="InterPro" id="IPR045166">
    <property type="entry name" value="Spp2-like"/>
</dbReference>
<dbReference type="GO" id="GO:0003676">
    <property type="term" value="F:nucleic acid binding"/>
    <property type="evidence" value="ECO:0007669"/>
    <property type="project" value="InterPro"/>
</dbReference>
<feature type="domain" description="G-patch" evidence="4">
    <location>
        <begin position="150"/>
        <end position="183"/>
    </location>
</feature>
<dbReference type="Pfam" id="PF12656">
    <property type="entry name" value="G-patch_2"/>
    <property type="match status" value="1"/>
</dbReference>
<feature type="region of interest" description="Disordered" evidence="3">
    <location>
        <begin position="284"/>
        <end position="349"/>
    </location>
</feature>
<organism evidence="5 6">
    <name type="scientific">Cinara cedri</name>
    <dbReference type="NCBI Taxonomy" id="506608"/>
    <lineage>
        <taxon>Eukaryota</taxon>
        <taxon>Metazoa</taxon>
        <taxon>Ecdysozoa</taxon>
        <taxon>Arthropoda</taxon>
        <taxon>Hexapoda</taxon>
        <taxon>Insecta</taxon>
        <taxon>Pterygota</taxon>
        <taxon>Neoptera</taxon>
        <taxon>Paraneoptera</taxon>
        <taxon>Hemiptera</taxon>
        <taxon>Sternorrhyncha</taxon>
        <taxon>Aphidomorpha</taxon>
        <taxon>Aphidoidea</taxon>
        <taxon>Aphididae</taxon>
        <taxon>Lachninae</taxon>
        <taxon>Cinara</taxon>
    </lineage>
</organism>
<evidence type="ECO:0000256" key="2">
    <source>
        <dbReference type="ARBA" id="ARBA00023242"/>
    </source>
</evidence>
<evidence type="ECO:0000313" key="5">
    <source>
        <dbReference type="EMBL" id="VVC32542.1"/>
    </source>
</evidence>
<dbReference type="AlphaFoldDB" id="A0A5E4MM46"/>
<keyword evidence="6" id="KW-1185">Reference proteome</keyword>
<dbReference type="GO" id="GO:0005681">
    <property type="term" value="C:spliceosomal complex"/>
    <property type="evidence" value="ECO:0007669"/>
    <property type="project" value="TreeGrafter"/>
</dbReference>
<keyword evidence="2" id="KW-0539">Nucleus</keyword>
<dbReference type="EMBL" id="CABPRJ010000957">
    <property type="protein sequence ID" value="VVC32542.1"/>
    <property type="molecule type" value="Genomic_DNA"/>
</dbReference>
<protein>
    <submittedName>
        <fullName evidence="5">Spp2/MOS2, G-patch domain,G-patch domain</fullName>
    </submittedName>
</protein>
<dbReference type="InterPro" id="IPR000467">
    <property type="entry name" value="G_patch_dom"/>
</dbReference>
<dbReference type="SMART" id="SM00443">
    <property type="entry name" value="G_patch"/>
    <property type="match status" value="1"/>
</dbReference>
<dbReference type="PROSITE" id="PS50174">
    <property type="entry name" value="G_PATCH"/>
    <property type="match status" value="1"/>
</dbReference>
<feature type="compositionally biased region" description="Basic residues" evidence="3">
    <location>
        <begin position="314"/>
        <end position="349"/>
    </location>
</feature>
<gene>
    <name evidence="5" type="ORF">CINCED_3A015276</name>
</gene>
<sequence length="349" mass="39781">MEEDLKKISFSFKRVSSKPKILPAMSKTDTEKTVQFIECVDEKFIKCVGLVECNDDHGELVIPMQHTIKRYSPTKFIETKQNSTKNQIQENGAPTLDEIAVQAILSDVQKTEDQEDKDENNTKIIELPSIVNPPEGKETSTVEDYEKIPVNKFGLAMLRGMGWEQTKGIGKSSKVITNSLPEPRPKGMGLGADKLIKSVQKEQNSEEELKLTHGSYVQFVLGRLDGQYGEVIGFDEGDSRTVVKIARTSQVEKVNETTFRLVTKSDYDKNSKVINIKRYKEYHEGKTKSDNSDNEDGTHSYERKKNSIPDIYSSRHHKTKKSKHSKSPHRKHKSDHNKHKKYKHKRSSS</sequence>
<comment type="subcellular location">
    <subcellularLocation>
        <location evidence="1">Nucleus</location>
    </subcellularLocation>
</comment>
<dbReference type="OrthoDB" id="5577072at2759"/>
<name>A0A5E4MM46_9HEMI</name>
<evidence type="ECO:0000313" key="6">
    <source>
        <dbReference type="Proteomes" id="UP000325440"/>
    </source>
</evidence>
<feature type="region of interest" description="Disordered" evidence="3">
    <location>
        <begin position="109"/>
        <end position="142"/>
    </location>
</feature>
<evidence type="ECO:0000256" key="3">
    <source>
        <dbReference type="SAM" id="MobiDB-lite"/>
    </source>
</evidence>
<dbReference type="GO" id="GO:0000398">
    <property type="term" value="P:mRNA splicing, via spliceosome"/>
    <property type="evidence" value="ECO:0007669"/>
    <property type="project" value="InterPro"/>
</dbReference>